<feature type="chain" id="PRO_5043121125" evidence="1">
    <location>
        <begin position="22"/>
        <end position="127"/>
    </location>
</feature>
<organism evidence="4">
    <name type="scientific">Anisakis simplex</name>
    <name type="common">Herring worm</name>
    <dbReference type="NCBI Taxonomy" id="6269"/>
    <lineage>
        <taxon>Eukaryota</taxon>
        <taxon>Metazoa</taxon>
        <taxon>Ecdysozoa</taxon>
        <taxon>Nematoda</taxon>
        <taxon>Chromadorea</taxon>
        <taxon>Rhabditida</taxon>
        <taxon>Spirurina</taxon>
        <taxon>Ascaridomorpha</taxon>
        <taxon>Ascaridoidea</taxon>
        <taxon>Anisakidae</taxon>
        <taxon>Anisakis</taxon>
        <taxon>Anisakis simplex complex</taxon>
    </lineage>
</organism>
<keyword evidence="1" id="KW-0732">Signal</keyword>
<proteinExistence type="predicted"/>
<evidence type="ECO:0000313" key="3">
    <source>
        <dbReference type="Proteomes" id="UP000267096"/>
    </source>
</evidence>
<evidence type="ECO:0000256" key="1">
    <source>
        <dbReference type="SAM" id="SignalP"/>
    </source>
</evidence>
<accession>A0A0M3JZR5</accession>
<dbReference type="Proteomes" id="UP000267096">
    <property type="component" value="Unassembled WGS sequence"/>
</dbReference>
<reference evidence="4" key="1">
    <citation type="submission" date="2017-02" db="UniProtKB">
        <authorList>
            <consortium name="WormBaseParasite"/>
        </authorList>
    </citation>
    <scope>IDENTIFICATION</scope>
</reference>
<dbReference type="EMBL" id="UYRR01031393">
    <property type="protein sequence ID" value="VDK49711.1"/>
    <property type="molecule type" value="Genomic_DNA"/>
</dbReference>
<sequence>MSRTLSLLAASLASLVYLMDAYPSGSAPQRPIINGGPGLALPPSVNPYLQGPGLALPPPGVLGPYVGGPGPVLPLPEVRGLYGGGPGLELPPPAYRRPFIGGPGPIMSGSGVGNVWQRAEQARPQWR</sequence>
<protein>
    <submittedName>
        <fullName evidence="4">Secreted protein</fullName>
    </submittedName>
</protein>
<reference evidence="2 3" key="2">
    <citation type="submission" date="2018-11" db="EMBL/GenBank/DDBJ databases">
        <authorList>
            <consortium name="Pathogen Informatics"/>
        </authorList>
    </citation>
    <scope>NUCLEOTIDE SEQUENCE [LARGE SCALE GENOMIC DNA]</scope>
</reference>
<gene>
    <name evidence="2" type="ORF">ASIM_LOCUS13443</name>
</gene>
<dbReference type="WBParaSite" id="ASIM_0001401501-mRNA-1">
    <property type="protein sequence ID" value="ASIM_0001401501-mRNA-1"/>
    <property type="gene ID" value="ASIM_0001401501"/>
</dbReference>
<keyword evidence="3" id="KW-1185">Reference proteome</keyword>
<feature type="signal peptide" evidence="1">
    <location>
        <begin position="1"/>
        <end position="21"/>
    </location>
</feature>
<dbReference type="AlphaFoldDB" id="A0A0M3JZR5"/>
<evidence type="ECO:0000313" key="2">
    <source>
        <dbReference type="EMBL" id="VDK49711.1"/>
    </source>
</evidence>
<evidence type="ECO:0000313" key="4">
    <source>
        <dbReference type="WBParaSite" id="ASIM_0001401501-mRNA-1"/>
    </source>
</evidence>
<name>A0A0M3JZR5_ANISI</name>